<dbReference type="RefSeq" id="WP_126110609.1">
    <property type="nucleotide sequence ID" value="NZ_CP034465.1"/>
</dbReference>
<evidence type="ECO:0000313" key="2">
    <source>
        <dbReference type="EMBL" id="AZP04827.1"/>
    </source>
</evidence>
<dbReference type="PANTHER" id="PTHR10683">
    <property type="entry name" value="TRANSALDOLASE"/>
    <property type="match status" value="1"/>
</dbReference>
<evidence type="ECO:0000313" key="3">
    <source>
        <dbReference type="Proteomes" id="UP000273326"/>
    </source>
</evidence>
<name>A0A3S9HBV0_9LACT</name>
<protein>
    <submittedName>
        <fullName evidence="2">Transaldolase</fullName>
    </submittedName>
</protein>
<dbReference type="Gene3D" id="3.20.20.70">
    <property type="entry name" value="Aldolase class I"/>
    <property type="match status" value="1"/>
</dbReference>
<dbReference type="OrthoDB" id="9807051at2"/>
<dbReference type="SUPFAM" id="SSF51569">
    <property type="entry name" value="Aldolase"/>
    <property type="match status" value="1"/>
</dbReference>
<dbReference type="Proteomes" id="UP000273326">
    <property type="component" value="Chromosome"/>
</dbReference>
<reference evidence="3" key="1">
    <citation type="submission" date="2018-12" db="EMBL/GenBank/DDBJ databases">
        <title>Complete genome sequencing of Jeotgalibaca sp. H21T32.</title>
        <authorList>
            <person name="Bae J.-W."/>
            <person name="Lee S.-Y."/>
        </authorList>
    </citation>
    <scope>NUCLEOTIDE SEQUENCE [LARGE SCALE GENOMIC DNA]</scope>
    <source>
        <strain evidence="3">H21T32</strain>
    </source>
</reference>
<gene>
    <name evidence="2" type="ORF">EJN90_09355</name>
</gene>
<dbReference type="PANTHER" id="PTHR10683:SF36">
    <property type="entry name" value="TRANSALDOLASE"/>
    <property type="match status" value="1"/>
</dbReference>
<organism evidence="2 3">
    <name type="scientific">Jeotgalibaca ciconiae</name>
    <dbReference type="NCBI Taxonomy" id="2496265"/>
    <lineage>
        <taxon>Bacteria</taxon>
        <taxon>Bacillati</taxon>
        <taxon>Bacillota</taxon>
        <taxon>Bacilli</taxon>
        <taxon>Lactobacillales</taxon>
        <taxon>Carnobacteriaceae</taxon>
        <taxon>Jeotgalibaca</taxon>
    </lineage>
</organism>
<sequence>MKYIIDSGNRAHIEQVLTMGINGITANPSMYKNNNESFYKFIEDYSEKELTFLSGEVMGNTLEELLDEVDRLIRINKNIVIKINFSEVGLKLCSQLSEQGIKTALTLVFTIPQAIAAIQAGADYLFPFIGRNEEHGNDGLSFIISLQNLIRQKGYSTKVIAASIKNIYQLEQIAKAGIDYAAVPYDLYMKSLYHPLTESGKIAFEEDWNALISK</sequence>
<dbReference type="GO" id="GO:0005975">
    <property type="term" value="P:carbohydrate metabolic process"/>
    <property type="evidence" value="ECO:0007669"/>
    <property type="project" value="InterPro"/>
</dbReference>
<keyword evidence="1" id="KW-0704">Schiff base</keyword>
<accession>A0A3S9HBV0</accession>
<keyword evidence="3" id="KW-1185">Reference proteome</keyword>
<evidence type="ECO:0000256" key="1">
    <source>
        <dbReference type="ARBA" id="ARBA00023270"/>
    </source>
</evidence>
<dbReference type="KEGG" id="jeh:EJN90_09355"/>
<dbReference type="InterPro" id="IPR001585">
    <property type="entry name" value="TAL/FSA"/>
</dbReference>
<dbReference type="AlphaFoldDB" id="A0A3S9HBV0"/>
<dbReference type="Pfam" id="PF00923">
    <property type="entry name" value="TAL_FSA"/>
    <property type="match status" value="1"/>
</dbReference>
<dbReference type="InterPro" id="IPR013785">
    <property type="entry name" value="Aldolase_TIM"/>
</dbReference>
<proteinExistence type="predicted"/>
<dbReference type="EMBL" id="CP034465">
    <property type="protein sequence ID" value="AZP04827.1"/>
    <property type="molecule type" value="Genomic_DNA"/>
</dbReference>